<dbReference type="EMBL" id="PNGI01000028">
    <property type="protein sequence ID" value="PMC07891.1"/>
    <property type="molecule type" value="Genomic_DNA"/>
</dbReference>
<dbReference type="Proteomes" id="UP000235661">
    <property type="component" value="Unassembled WGS sequence"/>
</dbReference>
<evidence type="ECO:0000313" key="1">
    <source>
        <dbReference type="EMBL" id="PMC07891.1"/>
    </source>
</evidence>
<accession>A0A2N6Q3K6</accession>
<proteinExistence type="predicted"/>
<sequence>MLHKVQNFHLIAASCVLTEKYHDSSFFNNEKRKRKKTVLQKIFHGRTYQSYLKRRKSSLQSFTFDEG</sequence>
<gene>
    <name evidence="1" type="ORF">CJ232_10200</name>
</gene>
<dbReference type="PROSITE" id="PS51257">
    <property type="entry name" value="PROKAR_LIPOPROTEIN"/>
    <property type="match status" value="1"/>
</dbReference>
<name>A0A2N6Q3K6_9BACT</name>
<evidence type="ECO:0000313" key="2">
    <source>
        <dbReference type="Proteomes" id="UP000235661"/>
    </source>
</evidence>
<comment type="caution">
    <text evidence="1">The sequence shown here is derived from an EMBL/GenBank/DDBJ whole genome shotgun (WGS) entry which is preliminary data.</text>
</comment>
<protein>
    <submittedName>
        <fullName evidence="1">Uncharacterized protein</fullName>
    </submittedName>
</protein>
<dbReference type="AlphaFoldDB" id="A0A2N6Q3K6"/>
<reference evidence="1 2" key="1">
    <citation type="submission" date="2017-09" db="EMBL/GenBank/DDBJ databases">
        <title>Bacterial strain isolated from the female urinary microbiota.</title>
        <authorList>
            <person name="Thomas-White K."/>
            <person name="Kumar N."/>
            <person name="Forster S."/>
            <person name="Putonti C."/>
            <person name="Lawley T."/>
            <person name="Wolfe A.J."/>
        </authorList>
    </citation>
    <scope>NUCLEOTIDE SEQUENCE [LARGE SCALE GENOMIC DNA]</scope>
    <source>
        <strain evidence="1 2">UMB0818</strain>
    </source>
</reference>
<dbReference type="STRING" id="1122992.GCA_000455445_00114"/>
<organism evidence="1 2">
    <name type="scientific">Hoylesella timonensis</name>
    <dbReference type="NCBI Taxonomy" id="386414"/>
    <lineage>
        <taxon>Bacteria</taxon>
        <taxon>Pseudomonadati</taxon>
        <taxon>Bacteroidota</taxon>
        <taxon>Bacteroidia</taxon>
        <taxon>Bacteroidales</taxon>
        <taxon>Prevotellaceae</taxon>
        <taxon>Hoylesella</taxon>
    </lineage>
</organism>